<protein>
    <submittedName>
        <fullName evidence="1">Uncharacterized protein</fullName>
    </submittedName>
</protein>
<keyword evidence="2" id="KW-1185">Reference proteome</keyword>
<name>L8GPU3_ACACF</name>
<proteinExistence type="predicted"/>
<dbReference type="RefSeq" id="XP_004337033.1">
    <property type="nucleotide sequence ID" value="XM_004336985.1"/>
</dbReference>
<evidence type="ECO:0000313" key="2">
    <source>
        <dbReference type="Proteomes" id="UP000011083"/>
    </source>
</evidence>
<evidence type="ECO:0000313" key="1">
    <source>
        <dbReference type="EMBL" id="ELR15020.1"/>
    </source>
</evidence>
<gene>
    <name evidence="1" type="ORF">ACA1_212360</name>
</gene>
<dbReference type="VEuPathDB" id="AmoebaDB:ACA1_212360"/>
<feature type="non-terminal residue" evidence="1">
    <location>
        <position position="80"/>
    </location>
</feature>
<reference evidence="1 2" key="1">
    <citation type="journal article" date="2013" name="Genome Biol.">
        <title>Genome of Acanthamoeba castellanii highlights extensive lateral gene transfer and early evolution of tyrosine kinase signaling.</title>
        <authorList>
            <person name="Clarke M."/>
            <person name="Lohan A.J."/>
            <person name="Liu B."/>
            <person name="Lagkouvardos I."/>
            <person name="Roy S."/>
            <person name="Zafar N."/>
            <person name="Bertelli C."/>
            <person name="Schilde C."/>
            <person name="Kianianmomeni A."/>
            <person name="Burglin T.R."/>
            <person name="Frech C."/>
            <person name="Turcotte B."/>
            <person name="Kopec K.O."/>
            <person name="Synnott J.M."/>
            <person name="Choo C."/>
            <person name="Paponov I."/>
            <person name="Finkler A."/>
            <person name="Soon Heng Tan C."/>
            <person name="Hutchins A.P."/>
            <person name="Weinmeier T."/>
            <person name="Rattei T."/>
            <person name="Chu J.S."/>
            <person name="Gimenez G."/>
            <person name="Irimia M."/>
            <person name="Rigden D.J."/>
            <person name="Fitzpatrick D.A."/>
            <person name="Lorenzo-Morales J."/>
            <person name="Bateman A."/>
            <person name="Chiu C.H."/>
            <person name="Tang P."/>
            <person name="Hegemann P."/>
            <person name="Fromm H."/>
            <person name="Raoult D."/>
            <person name="Greub G."/>
            <person name="Miranda-Saavedra D."/>
            <person name="Chen N."/>
            <person name="Nash P."/>
            <person name="Ginger M.L."/>
            <person name="Horn M."/>
            <person name="Schaap P."/>
            <person name="Caler L."/>
            <person name="Loftus B."/>
        </authorList>
    </citation>
    <scope>NUCLEOTIDE SEQUENCE [LARGE SCALE GENOMIC DNA]</scope>
    <source>
        <strain evidence="1 2">Neff</strain>
    </source>
</reference>
<dbReference type="AlphaFoldDB" id="L8GPU3"/>
<sequence length="80" mass="8962">MINHLFYSANGNPLIDNQRRGQAQALGGEEDYGGEGINFEDIDEDEDGGEHHPFYLPQGITEIDDSELEELLYSSEDEDS</sequence>
<accession>L8GPU3</accession>
<dbReference type="GeneID" id="14915918"/>
<dbReference type="Proteomes" id="UP000011083">
    <property type="component" value="Unassembled WGS sequence"/>
</dbReference>
<organism evidence="1 2">
    <name type="scientific">Acanthamoeba castellanii (strain ATCC 30010 / Neff)</name>
    <dbReference type="NCBI Taxonomy" id="1257118"/>
    <lineage>
        <taxon>Eukaryota</taxon>
        <taxon>Amoebozoa</taxon>
        <taxon>Discosea</taxon>
        <taxon>Longamoebia</taxon>
        <taxon>Centramoebida</taxon>
        <taxon>Acanthamoebidae</taxon>
        <taxon>Acanthamoeba</taxon>
    </lineage>
</organism>
<dbReference type="EMBL" id="KB008036">
    <property type="protein sequence ID" value="ELR15020.1"/>
    <property type="molecule type" value="Genomic_DNA"/>
</dbReference>
<dbReference type="KEGG" id="acan:ACA1_212360"/>